<evidence type="ECO:0000313" key="3">
    <source>
        <dbReference type="Proteomes" id="UP001257627"/>
    </source>
</evidence>
<comment type="caution">
    <text evidence="2">The sequence shown here is derived from an EMBL/GenBank/DDBJ whole genome shotgun (WGS) entry which is preliminary data.</text>
</comment>
<organism evidence="2 3">
    <name type="scientific">Streptomyces mirabilis</name>
    <dbReference type="NCBI Taxonomy" id="68239"/>
    <lineage>
        <taxon>Bacteria</taxon>
        <taxon>Bacillati</taxon>
        <taxon>Actinomycetota</taxon>
        <taxon>Actinomycetes</taxon>
        <taxon>Kitasatosporales</taxon>
        <taxon>Streptomycetaceae</taxon>
        <taxon>Streptomyces</taxon>
    </lineage>
</organism>
<feature type="region of interest" description="Disordered" evidence="1">
    <location>
        <begin position="1"/>
        <end position="75"/>
    </location>
</feature>
<evidence type="ECO:0000313" key="2">
    <source>
        <dbReference type="EMBL" id="MDU9000191.1"/>
    </source>
</evidence>
<reference evidence="2 3" key="1">
    <citation type="submission" date="2023-02" db="EMBL/GenBank/DDBJ databases">
        <authorList>
            <person name="Maleckis M."/>
        </authorList>
    </citation>
    <scope>NUCLEOTIDE SEQUENCE [LARGE SCALE GENOMIC DNA]</scope>
    <source>
        <strain evidence="2 3">P8-A2</strain>
    </source>
</reference>
<keyword evidence="3" id="KW-1185">Reference proteome</keyword>
<dbReference type="RefSeq" id="WP_316736954.1">
    <property type="nucleotide sequence ID" value="NZ_JARAKF010000001.1"/>
</dbReference>
<protein>
    <submittedName>
        <fullName evidence="2">Uncharacterized protein</fullName>
    </submittedName>
</protein>
<evidence type="ECO:0000256" key="1">
    <source>
        <dbReference type="SAM" id="MobiDB-lite"/>
    </source>
</evidence>
<gene>
    <name evidence="2" type="ORF">PU648_49325</name>
</gene>
<dbReference type="EMBL" id="JARAKF010000001">
    <property type="protein sequence ID" value="MDU9000191.1"/>
    <property type="molecule type" value="Genomic_DNA"/>
</dbReference>
<name>A0ABU3V1Y8_9ACTN</name>
<sequence>MKMLVGQGHDSERAARSPDSVSGTTGAYHQRAHRRCSDMDSTHTAQRRRPEQGLAGRPYAELTDGRLGHPPIHDQPVAEWRVKGRVVPEHREVVAVLWASFAASSPFDSAAWPVDSCAERRDEKTAGPVPAEPRTVPAVPVPAVPVPAVPVPAVPVPRGLLGW</sequence>
<proteinExistence type="predicted"/>
<accession>A0ABU3V1Y8</accession>
<dbReference type="Proteomes" id="UP001257627">
    <property type="component" value="Unassembled WGS sequence"/>
</dbReference>